<comment type="caution">
    <text evidence="7">The sequence shown here is derived from an EMBL/GenBank/DDBJ whole genome shotgun (WGS) entry which is preliminary data.</text>
</comment>
<feature type="transmembrane region" description="Helical" evidence="6">
    <location>
        <begin position="29"/>
        <end position="47"/>
    </location>
</feature>
<dbReference type="GO" id="GO:0009706">
    <property type="term" value="C:chloroplast inner membrane"/>
    <property type="evidence" value="ECO:0007669"/>
    <property type="project" value="TreeGrafter"/>
</dbReference>
<name>A0A5B6U7X2_9ROSI</name>
<keyword evidence="4 6" id="KW-1133">Transmembrane helix</keyword>
<dbReference type="GO" id="GO:0015245">
    <property type="term" value="F:fatty acid transmembrane transporter activity"/>
    <property type="evidence" value="ECO:0007669"/>
    <property type="project" value="TreeGrafter"/>
</dbReference>
<dbReference type="EMBL" id="SMMG02000013">
    <property type="protein sequence ID" value="KAA3452957.1"/>
    <property type="molecule type" value="Genomic_DNA"/>
</dbReference>
<evidence type="ECO:0000256" key="6">
    <source>
        <dbReference type="SAM" id="Phobius"/>
    </source>
</evidence>
<feature type="transmembrane region" description="Helical" evidence="6">
    <location>
        <begin position="59"/>
        <end position="80"/>
    </location>
</feature>
<protein>
    <submittedName>
        <fullName evidence="7">Protein FATTY ACID EXPORT 6-like</fullName>
    </submittedName>
</protein>
<keyword evidence="5 6" id="KW-0472">Membrane</keyword>
<comment type="similarity">
    <text evidence="2">Belongs to the TMEM14 family.</text>
</comment>
<reference evidence="8" key="1">
    <citation type="journal article" date="2019" name="Plant Biotechnol. J.">
        <title>Genome sequencing of the Australian wild diploid species Gossypium australe highlights disease resistance and delayed gland morphogenesis.</title>
        <authorList>
            <person name="Cai Y."/>
            <person name="Cai X."/>
            <person name="Wang Q."/>
            <person name="Wang P."/>
            <person name="Zhang Y."/>
            <person name="Cai C."/>
            <person name="Xu Y."/>
            <person name="Wang K."/>
            <person name="Zhou Z."/>
            <person name="Wang C."/>
            <person name="Geng S."/>
            <person name="Li B."/>
            <person name="Dong Q."/>
            <person name="Hou Y."/>
            <person name="Wang H."/>
            <person name="Ai P."/>
            <person name="Liu Z."/>
            <person name="Yi F."/>
            <person name="Sun M."/>
            <person name="An G."/>
            <person name="Cheng J."/>
            <person name="Zhang Y."/>
            <person name="Shi Q."/>
            <person name="Xie Y."/>
            <person name="Shi X."/>
            <person name="Chang Y."/>
            <person name="Huang F."/>
            <person name="Chen Y."/>
            <person name="Hong S."/>
            <person name="Mi L."/>
            <person name="Sun Q."/>
            <person name="Zhang L."/>
            <person name="Zhou B."/>
            <person name="Peng R."/>
            <person name="Zhang X."/>
            <person name="Liu F."/>
        </authorList>
    </citation>
    <scope>NUCLEOTIDE SEQUENCE [LARGE SCALE GENOMIC DNA]</scope>
    <source>
        <strain evidence="8">cv. PA1801</strain>
    </source>
</reference>
<comment type="subcellular location">
    <subcellularLocation>
        <location evidence="1">Membrane</location>
    </subcellularLocation>
</comment>
<dbReference type="Proteomes" id="UP000325315">
    <property type="component" value="Unassembled WGS sequence"/>
</dbReference>
<evidence type="ECO:0000256" key="5">
    <source>
        <dbReference type="ARBA" id="ARBA00023136"/>
    </source>
</evidence>
<accession>A0A5B6U7X2</accession>
<keyword evidence="8" id="KW-1185">Reference proteome</keyword>
<dbReference type="Pfam" id="PF03647">
    <property type="entry name" value="Tmemb_14"/>
    <property type="match status" value="1"/>
</dbReference>
<keyword evidence="3 6" id="KW-0812">Transmembrane</keyword>
<dbReference type="PANTHER" id="PTHR12668">
    <property type="entry name" value="TRANSMEMBRANE PROTEIN 14, 15"/>
    <property type="match status" value="1"/>
</dbReference>
<organism evidence="7 8">
    <name type="scientific">Gossypium australe</name>
    <dbReference type="NCBI Taxonomy" id="47621"/>
    <lineage>
        <taxon>Eukaryota</taxon>
        <taxon>Viridiplantae</taxon>
        <taxon>Streptophyta</taxon>
        <taxon>Embryophyta</taxon>
        <taxon>Tracheophyta</taxon>
        <taxon>Spermatophyta</taxon>
        <taxon>Magnoliopsida</taxon>
        <taxon>eudicotyledons</taxon>
        <taxon>Gunneridae</taxon>
        <taxon>Pentapetalae</taxon>
        <taxon>rosids</taxon>
        <taxon>malvids</taxon>
        <taxon>Malvales</taxon>
        <taxon>Malvaceae</taxon>
        <taxon>Malvoideae</taxon>
        <taxon>Gossypium</taxon>
    </lineage>
</organism>
<gene>
    <name evidence="7" type="ORF">EPI10_009047</name>
</gene>
<proteinExistence type="inferred from homology"/>
<sequence>MHDFCFTIPYGLILVAGGVIGYSRKGSTASLAGGAGTGLVLILAGYLSLKAFEKKKNSYFALVLETGDFSIVCLLAIIHFNDDKCWLFFTDILYTFKPVTAAVLTWIMGQRYYQTSKVMPAGIVAGISALMTGFYLYKIATGGNHFPAKTE</sequence>
<feature type="transmembrane region" description="Helical" evidence="6">
    <location>
        <begin position="118"/>
        <end position="137"/>
    </location>
</feature>
<evidence type="ECO:0000256" key="3">
    <source>
        <dbReference type="ARBA" id="ARBA00022692"/>
    </source>
</evidence>
<dbReference type="OrthoDB" id="5620at2759"/>
<evidence type="ECO:0000313" key="8">
    <source>
        <dbReference type="Proteomes" id="UP000325315"/>
    </source>
</evidence>
<evidence type="ECO:0000256" key="4">
    <source>
        <dbReference type="ARBA" id="ARBA00022989"/>
    </source>
</evidence>
<dbReference type="InterPro" id="IPR005349">
    <property type="entry name" value="TMEM14"/>
</dbReference>
<dbReference type="Gene3D" id="1.10.10.1740">
    <property type="entry name" value="Transmembrane protein 14-like"/>
    <property type="match status" value="1"/>
</dbReference>
<dbReference type="InterPro" id="IPR044890">
    <property type="entry name" value="TMEM14_sf"/>
</dbReference>
<evidence type="ECO:0000313" key="7">
    <source>
        <dbReference type="EMBL" id="KAA3452957.1"/>
    </source>
</evidence>
<evidence type="ECO:0000256" key="2">
    <source>
        <dbReference type="ARBA" id="ARBA00007590"/>
    </source>
</evidence>
<feature type="transmembrane region" description="Helical" evidence="6">
    <location>
        <begin position="86"/>
        <end position="106"/>
    </location>
</feature>
<dbReference type="PANTHER" id="PTHR12668:SF5">
    <property type="entry name" value="PROTEIN FATTY ACID EXPORT 5-RELATED"/>
    <property type="match status" value="1"/>
</dbReference>
<dbReference type="AlphaFoldDB" id="A0A5B6U7X2"/>
<evidence type="ECO:0000256" key="1">
    <source>
        <dbReference type="ARBA" id="ARBA00004370"/>
    </source>
</evidence>
<feature type="transmembrane region" description="Helical" evidence="6">
    <location>
        <begin position="7"/>
        <end position="23"/>
    </location>
</feature>